<protein>
    <recommendedName>
        <fullName evidence="1">Fatty acyl-CoA reductase C-terminal domain-containing protein</fullName>
    </recommendedName>
</protein>
<dbReference type="AlphaFoldDB" id="A0AA38GQM2"/>
<gene>
    <name evidence="2" type="ORF">KI387_006937</name>
</gene>
<name>A0AA38GQM2_TAXCH</name>
<sequence length="104" mass="11998">ITGLPLSGPNMSEREKNICIKIIEQTQHMFMLYEPYSFYKGSFDISNLEMLSIELSEEEKETFGFDVKDIEWKNYIENIHIPGLRQHVMKGRGTGLKGPAKTKT</sequence>
<dbReference type="OMA" id="FNIRQID"/>
<evidence type="ECO:0000313" key="3">
    <source>
        <dbReference type="Proteomes" id="UP000824469"/>
    </source>
</evidence>
<dbReference type="EMBL" id="JAHRHJ020000002">
    <property type="protein sequence ID" value="KAH9326759.1"/>
    <property type="molecule type" value="Genomic_DNA"/>
</dbReference>
<comment type="caution">
    <text evidence="2">The sequence shown here is derived from an EMBL/GenBank/DDBJ whole genome shotgun (WGS) entry which is preliminary data.</text>
</comment>
<keyword evidence="3" id="KW-1185">Reference proteome</keyword>
<dbReference type="InterPro" id="IPR033640">
    <property type="entry name" value="FAR_C"/>
</dbReference>
<dbReference type="PANTHER" id="PTHR11011">
    <property type="entry name" value="MALE STERILITY PROTEIN 2-RELATED"/>
    <property type="match status" value="1"/>
</dbReference>
<dbReference type="GO" id="GO:0035336">
    <property type="term" value="P:long-chain fatty-acyl-CoA metabolic process"/>
    <property type="evidence" value="ECO:0007669"/>
    <property type="project" value="TreeGrafter"/>
</dbReference>
<organism evidence="2 3">
    <name type="scientific">Taxus chinensis</name>
    <name type="common">Chinese yew</name>
    <name type="synonym">Taxus wallichiana var. chinensis</name>
    <dbReference type="NCBI Taxonomy" id="29808"/>
    <lineage>
        <taxon>Eukaryota</taxon>
        <taxon>Viridiplantae</taxon>
        <taxon>Streptophyta</taxon>
        <taxon>Embryophyta</taxon>
        <taxon>Tracheophyta</taxon>
        <taxon>Spermatophyta</taxon>
        <taxon>Pinopsida</taxon>
        <taxon>Pinidae</taxon>
        <taxon>Conifers II</taxon>
        <taxon>Cupressales</taxon>
        <taxon>Taxaceae</taxon>
        <taxon>Taxus</taxon>
    </lineage>
</organism>
<accession>A0AA38GQM2</accession>
<dbReference type="Pfam" id="PF03015">
    <property type="entry name" value="Sterile"/>
    <property type="match status" value="1"/>
</dbReference>
<dbReference type="InterPro" id="IPR026055">
    <property type="entry name" value="FAR"/>
</dbReference>
<feature type="domain" description="Fatty acyl-CoA reductase C-terminal" evidence="1">
    <location>
        <begin position="15"/>
        <end position="90"/>
    </location>
</feature>
<proteinExistence type="predicted"/>
<evidence type="ECO:0000259" key="1">
    <source>
        <dbReference type="Pfam" id="PF03015"/>
    </source>
</evidence>
<dbReference type="PANTHER" id="PTHR11011:SF45">
    <property type="entry name" value="FATTY ACYL-COA REDUCTASE CG8306-RELATED"/>
    <property type="match status" value="1"/>
</dbReference>
<dbReference type="Proteomes" id="UP000824469">
    <property type="component" value="Unassembled WGS sequence"/>
</dbReference>
<dbReference type="GO" id="GO:0010345">
    <property type="term" value="P:suberin biosynthetic process"/>
    <property type="evidence" value="ECO:0007669"/>
    <property type="project" value="TreeGrafter"/>
</dbReference>
<feature type="non-terminal residue" evidence="2">
    <location>
        <position position="1"/>
    </location>
</feature>
<evidence type="ECO:0000313" key="2">
    <source>
        <dbReference type="EMBL" id="KAH9326759.1"/>
    </source>
</evidence>
<reference evidence="2 3" key="1">
    <citation type="journal article" date="2021" name="Nat. Plants">
        <title>The Taxus genome provides insights into paclitaxel biosynthesis.</title>
        <authorList>
            <person name="Xiong X."/>
            <person name="Gou J."/>
            <person name="Liao Q."/>
            <person name="Li Y."/>
            <person name="Zhou Q."/>
            <person name="Bi G."/>
            <person name="Li C."/>
            <person name="Du R."/>
            <person name="Wang X."/>
            <person name="Sun T."/>
            <person name="Guo L."/>
            <person name="Liang H."/>
            <person name="Lu P."/>
            <person name="Wu Y."/>
            <person name="Zhang Z."/>
            <person name="Ro D.K."/>
            <person name="Shang Y."/>
            <person name="Huang S."/>
            <person name="Yan J."/>
        </authorList>
    </citation>
    <scope>NUCLEOTIDE SEQUENCE [LARGE SCALE GENOMIC DNA]</scope>
    <source>
        <strain evidence="2">Ta-2019</strain>
    </source>
</reference>
<dbReference type="GO" id="GO:0080019">
    <property type="term" value="F:alcohol-forming very long-chain fatty acyl-CoA reductase activity"/>
    <property type="evidence" value="ECO:0007669"/>
    <property type="project" value="InterPro"/>
</dbReference>
<dbReference type="CDD" id="cd09071">
    <property type="entry name" value="FAR_C"/>
    <property type="match status" value="1"/>
</dbReference>